<sequence>MILVFKLILIVLGVFFILMTLKAGKKYKTFIETYKKAVGLPFMAPFALEVIDSFSIIEKFSKQIVTIQQKMISLYGIKDATNQTKAFLVQLVSMTMLGFMMTLGVGIIQNGDSSAIIAIGILALLIPVALIKNLDTKERERRMALVYELPEFLNKLILLINAGETAQKAFVRCTLAKAETINKSPLYYELLEAVTKIENNMPFSEALNQLSKKCALQEMSIFTTTLLLNYRKGGEELVRSLKEMSTTLWAKRKAQTQMRGEEASSKMVLPLIMIFGIVMIIIGYPAVALF</sequence>
<feature type="transmembrane region" description="Helical" evidence="6">
    <location>
        <begin position="114"/>
        <end position="134"/>
    </location>
</feature>
<feature type="transmembrane region" description="Helical" evidence="6">
    <location>
        <begin position="87"/>
        <end position="108"/>
    </location>
</feature>
<reference evidence="8" key="1">
    <citation type="submission" date="2022-04" db="EMBL/GenBank/DDBJ databases">
        <title>Draft genome sequences of lactic acid bacteria (LAB) strains involved in meat spoilage.</title>
        <authorList>
            <person name="Palevich N."/>
        </authorList>
    </citation>
    <scope>NUCLEOTIDE SEQUENCE</scope>
    <source>
        <strain evidence="8">9-14</strain>
    </source>
</reference>
<protein>
    <submittedName>
        <fullName evidence="8">Type II secretion system F family protein</fullName>
    </submittedName>
</protein>
<keyword evidence="3 6" id="KW-0812">Transmembrane</keyword>
<dbReference type="RefSeq" id="WP_109841018.1">
    <property type="nucleotide sequence ID" value="NZ_JALRMR010000002.1"/>
</dbReference>
<dbReference type="InterPro" id="IPR018076">
    <property type="entry name" value="T2SS_GspF_dom"/>
</dbReference>
<comment type="caution">
    <text evidence="8">The sequence shown here is derived from an EMBL/GenBank/DDBJ whole genome shotgun (WGS) entry which is preliminary data.</text>
</comment>
<dbReference type="Proteomes" id="UP001249945">
    <property type="component" value="Unassembled WGS sequence"/>
</dbReference>
<accession>A0A2R8A3Z9</accession>
<dbReference type="PANTHER" id="PTHR35007">
    <property type="entry name" value="INTEGRAL MEMBRANE PROTEIN-RELATED"/>
    <property type="match status" value="1"/>
</dbReference>
<name>A0A2R8A3Z9_CARDV</name>
<feature type="domain" description="Type II secretion system protein GspF" evidence="7">
    <location>
        <begin position="152"/>
        <end position="285"/>
    </location>
</feature>
<evidence type="ECO:0000313" key="9">
    <source>
        <dbReference type="Proteomes" id="UP001249945"/>
    </source>
</evidence>
<evidence type="ECO:0000256" key="4">
    <source>
        <dbReference type="ARBA" id="ARBA00022989"/>
    </source>
</evidence>
<evidence type="ECO:0000256" key="1">
    <source>
        <dbReference type="ARBA" id="ARBA00004651"/>
    </source>
</evidence>
<comment type="subcellular location">
    <subcellularLocation>
        <location evidence="1">Cell membrane</location>
        <topology evidence="1">Multi-pass membrane protein</topology>
    </subcellularLocation>
</comment>
<organism evidence="8 9">
    <name type="scientific">Carnobacterium divergens</name>
    <name type="common">Lactobacillus divergens</name>
    <dbReference type="NCBI Taxonomy" id="2748"/>
    <lineage>
        <taxon>Bacteria</taxon>
        <taxon>Bacillati</taxon>
        <taxon>Bacillota</taxon>
        <taxon>Bacilli</taxon>
        <taxon>Lactobacillales</taxon>
        <taxon>Carnobacteriaceae</taxon>
        <taxon>Carnobacterium</taxon>
    </lineage>
</organism>
<feature type="transmembrane region" description="Helical" evidence="6">
    <location>
        <begin position="267"/>
        <end position="287"/>
    </location>
</feature>
<dbReference type="Pfam" id="PF00482">
    <property type="entry name" value="T2SSF"/>
    <property type="match status" value="1"/>
</dbReference>
<dbReference type="GO" id="GO:0005886">
    <property type="term" value="C:plasma membrane"/>
    <property type="evidence" value="ECO:0007669"/>
    <property type="project" value="UniProtKB-SubCell"/>
</dbReference>
<keyword evidence="5 6" id="KW-0472">Membrane</keyword>
<evidence type="ECO:0000256" key="5">
    <source>
        <dbReference type="ARBA" id="ARBA00023136"/>
    </source>
</evidence>
<evidence type="ECO:0000256" key="3">
    <source>
        <dbReference type="ARBA" id="ARBA00022692"/>
    </source>
</evidence>
<gene>
    <name evidence="8" type="ORF">MX635_02740</name>
</gene>
<evidence type="ECO:0000313" key="8">
    <source>
        <dbReference type="EMBL" id="MDT1973306.1"/>
    </source>
</evidence>
<dbReference type="EMBL" id="JALRMR010000002">
    <property type="protein sequence ID" value="MDT1973306.1"/>
    <property type="molecule type" value="Genomic_DNA"/>
</dbReference>
<keyword evidence="4 6" id="KW-1133">Transmembrane helix</keyword>
<evidence type="ECO:0000256" key="6">
    <source>
        <dbReference type="SAM" id="Phobius"/>
    </source>
</evidence>
<keyword evidence="2" id="KW-1003">Cell membrane</keyword>
<proteinExistence type="predicted"/>
<evidence type="ECO:0000256" key="2">
    <source>
        <dbReference type="ARBA" id="ARBA00022475"/>
    </source>
</evidence>
<evidence type="ECO:0000259" key="7">
    <source>
        <dbReference type="Pfam" id="PF00482"/>
    </source>
</evidence>
<dbReference type="PANTHER" id="PTHR35007:SF2">
    <property type="entry name" value="PILUS ASSEMBLE PROTEIN"/>
    <property type="match status" value="1"/>
</dbReference>
<dbReference type="AlphaFoldDB" id="A0A2R8A3Z9"/>